<evidence type="ECO:0000256" key="10">
    <source>
        <dbReference type="ARBA" id="ARBA00023175"/>
    </source>
</evidence>
<dbReference type="SMART" id="SM00129">
    <property type="entry name" value="KISc"/>
    <property type="match status" value="1"/>
</dbReference>
<dbReference type="AlphaFoldDB" id="A0A6I8UTJ5"/>
<dbReference type="InterPro" id="IPR036961">
    <property type="entry name" value="Kinesin_motor_dom_sf"/>
</dbReference>
<dbReference type="GO" id="GO:0000922">
    <property type="term" value="C:spindle pole"/>
    <property type="evidence" value="ECO:0007669"/>
    <property type="project" value="UniProtKB-SubCell"/>
</dbReference>
<dbReference type="SUPFAM" id="SSF52540">
    <property type="entry name" value="P-loop containing nucleoside triphosphate hydrolases"/>
    <property type="match status" value="1"/>
</dbReference>
<feature type="compositionally biased region" description="Polar residues" evidence="16">
    <location>
        <begin position="701"/>
        <end position="721"/>
    </location>
</feature>
<comment type="subcellular location">
    <subcellularLocation>
        <location evidence="1">Cytoplasm</location>
        <location evidence="1">Cytoskeleton</location>
        <location evidence="1">Spindle pole</location>
    </subcellularLocation>
</comment>
<dbReference type="InterPro" id="IPR001752">
    <property type="entry name" value="Kinesin_motor_dom"/>
</dbReference>
<evidence type="ECO:0000256" key="4">
    <source>
        <dbReference type="ARBA" id="ARBA00022701"/>
    </source>
</evidence>
<evidence type="ECO:0000256" key="7">
    <source>
        <dbReference type="ARBA" id="ARBA00022829"/>
    </source>
</evidence>
<dbReference type="GO" id="GO:0007059">
    <property type="term" value="P:chromosome segregation"/>
    <property type="evidence" value="ECO:0007669"/>
    <property type="project" value="UniProtKB-KW"/>
</dbReference>
<keyword evidence="18" id="KW-1185">Reference proteome</keyword>
<dbReference type="InterPro" id="IPR054473">
    <property type="entry name" value="KIF2A-like_N"/>
</dbReference>
<feature type="binding site" evidence="14">
    <location>
        <begin position="264"/>
        <end position="271"/>
    </location>
    <ligand>
        <name>ATP</name>
        <dbReference type="ChEBI" id="CHEBI:30616"/>
    </ligand>
</feature>
<evidence type="ECO:0000256" key="3">
    <source>
        <dbReference type="ARBA" id="ARBA00022618"/>
    </source>
</evidence>
<keyword evidence="12" id="KW-0131">Cell cycle</keyword>
<evidence type="ECO:0000256" key="14">
    <source>
        <dbReference type="PROSITE-ProRule" id="PRU00283"/>
    </source>
</evidence>
<reference evidence="19" key="2">
    <citation type="submission" date="2025-08" db="UniProtKB">
        <authorList>
            <consortium name="RefSeq"/>
        </authorList>
    </citation>
    <scope>IDENTIFICATION</scope>
    <source>
        <strain evidence="19">MV-25-SWS-2005</strain>
        <tissue evidence="19">Whole body</tissue>
    </source>
</reference>
<dbReference type="PANTHER" id="PTHR47971:SF8">
    <property type="entry name" value="KINESIN-LIKE PROTEIN"/>
    <property type="match status" value="1"/>
</dbReference>
<evidence type="ECO:0000256" key="9">
    <source>
        <dbReference type="ARBA" id="ARBA00023054"/>
    </source>
</evidence>
<feature type="domain" description="Kinesin motor" evidence="17">
    <location>
        <begin position="174"/>
        <end position="507"/>
    </location>
</feature>
<dbReference type="Gene3D" id="1.10.287.620">
    <property type="entry name" value="Helix Hairpins"/>
    <property type="match status" value="1"/>
</dbReference>
<sequence>MDLLSITQKVLIRRTDGRVQLASIIKLDGGANSSVTVEWPEGDCTRGKEITLSQIIEMNPEIFAVQRRGNVAGMASIPPRASTLSASIMVNTLMQRLPAGNAPYPLQRLKVGSAAPRQRSASRQERHQQRDVLGGSDRCDSNWDTARMIRFYRMQMESRPLENMGFPGPLKRHGIVVCVRKRPLNRKELAERELDVISMPRADMLVAHAPRRHVNLVRFLENHNFRFDYTFDEACSNATVYNYTARPLIRHIFDGGMATCFAYGQTGSGKTHTMGGEFTGKQQNVMDGIYAMAATDVFSTLADPANAGLGLRVTCSFFEIYGSRIYDLLTPGRAQLRVLEDSHQQVQVVGLTERPARCTADVLSLLEQGNCARTSGHTSANCKSSRSHAIFQIVLRSANTYRLHGKLSLIDLAGNERGADNSSADRRTRLEGAEINKSLLVLKECIRALGRQSGHIPFRGCKLTQVLRDSFIGKKVKTCMIATISPGLRCVEHTLNTLRYADRVKELTAQTVSPKRFSRSTSVVAAPSVSGSSLVETNSLPDIISPTQASQSLTNLQWFVSSTSLPVVENHSNRTTRTRRSLEMDALTYCSNPNENRRPEREQYNPPNLHKPVPQMCSRHSEVNSRQSEMNSRQSEMNSRHAEVNSRHSEVNSRHSEVSSRHSEVNSRHSEVNSRHSEVNSRSTEGNSRHTEGNSRHTEGNSRNTELNSRNTEGNPRNSEVFQDASLLLSKALDLVKRSRENEF</sequence>
<evidence type="ECO:0000313" key="18">
    <source>
        <dbReference type="Proteomes" id="UP000001819"/>
    </source>
</evidence>
<keyword evidence="3" id="KW-0132">Cell division</keyword>
<evidence type="ECO:0000256" key="1">
    <source>
        <dbReference type="ARBA" id="ARBA00004647"/>
    </source>
</evidence>
<evidence type="ECO:0000256" key="15">
    <source>
        <dbReference type="RuleBase" id="RU000394"/>
    </source>
</evidence>
<dbReference type="GO" id="GO:0008017">
    <property type="term" value="F:microtubule binding"/>
    <property type="evidence" value="ECO:0007669"/>
    <property type="project" value="InterPro"/>
</dbReference>
<evidence type="ECO:0000256" key="16">
    <source>
        <dbReference type="SAM" id="MobiDB-lite"/>
    </source>
</evidence>
<feature type="region of interest" description="Disordered" evidence="16">
    <location>
        <begin position="569"/>
        <end position="721"/>
    </location>
</feature>
<evidence type="ECO:0000256" key="6">
    <source>
        <dbReference type="ARBA" id="ARBA00022776"/>
    </source>
</evidence>
<proteinExistence type="inferred from homology"/>
<keyword evidence="8 14" id="KW-0067">ATP-binding</keyword>
<evidence type="ECO:0000313" key="19">
    <source>
        <dbReference type="RefSeq" id="XP_001360398.2"/>
    </source>
</evidence>
<dbReference type="GO" id="GO:0005524">
    <property type="term" value="F:ATP binding"/>
    <property type="evidence" value="ECO:0007669"/>
    <property type="project" value="UniProtKB-UniRule"/>
</dbReference>
<keyword evidence="10 14" id="KW-0505">Motor protein</keyword>
<keyword evidence="11" id="KW-0206">Cytoskeleton</keyword>
<dbReference type="InParanoid" id="A0A6I8UTJ5"/>
<dbReference type="Gene3D" id="3.40.850.10">
    <property type="entry name" value="Kinesin motor domain"/>
    <property type="match status" value="1"/>
</dbReference>
<comment type="similarity">
    <text evidence="13">Belongs to the TRAFAC class myosin-kinesin ATPase superfamily. Kinesin family. KIN-13 subfamily.</text>
</comment>
<keyword evidence="9" id="KW-0175">Coiled coil</keyword>
<reference evidence="18" key="1">
    <citation type="submission" date="2024-06" db="UniProtKB">
        <authorList>
            <consortium name="RefSeq"/>
        </authorList>
    </citation>
    <scope>NUCLEOTIDE SEQUENCE [LARGE SCALE GENOMIC DNA]</scope>
    <source>
        <strain evidence="18">MV2-25</strain>
    </source>
</reference>
<dbReference type="InterPro" id="IPR027417">
    <property type="entry name" value="P-loop_NTPase"/>
</dbReference>
<dbReference type="FunCoup" id="A0A6I8UTJ5">
    <property type="interactions" value="32"/>
</dbReference>
<dbReference type="Proteomes" id="UP000001819">
    <property type="component" value="Chromosome 3"/>
</dbReference>
<dbReference type="PROSITE" id="PS00411">
    <property type="entry name" value="KINESIN_MOTOR_1"/>
    <property type="match status" value="1"/>
</dbReference>
<evidence type="ECO:0000256" key="8">
    <source>
        <dbReference type="ARBA" id="ARBA00022840"/>
    </source>
</evidence>
<accession>A0A6I8UTJ5</accession>
<evidence type="ECO:0000259" key="17">
    <source>
        <dbReference type="PROSITE" id="PS50067"/>
    </source>
</evidence>
<organism evidence="18 19">
    <name type="scientific">Drosophila pseudoobscura pseudoobscura</name>
    <name type="common">Fruit fly</name>
    <dbReference type="NCBI Taxonomy" id="46245"/>
    <lineage>
        <taxon>Eukaryota</taxon>
        <taxon>Metazoa</taxon>
        <taxon>Ecdysozoa</taxon>
        <taxon>Arthropoda</taxon>
        <taxon>Hexapoda</taxon>
        <taxon>Insecta</taxon>
        <taxon>Pterygota</taxon>
        <taxon>Neoptera</taxon>
        <taxon>Endopterygota</taxon>
        <taxon>Diptera</taxon>
        <taxon>Brachycera</taxon>
        <taxon>Muscomorpha</taxon>
        <taxon>Ephydroidea</taxon>
        <taxon>Drosophilidae</taxon>
        <taxon>Drosophila</taxon>
        <taxon>Sophophora</taxon>
    </lineage>
</organism>
<keyword evidence="5 14" id="KW-0547">Nucleotide-binding</keyword>
<evidence type="ECO:0000256" key="5">
    <source>
        <dbReference type="ARBA" id="ARBA00022741"/>
    </source>
</evidence>
<keyword evidence="6" id="KW-0498">Mitosis</keyword>
<dbReference type="FunFam" id="3.40.850.10:FF:000012">
    <property type="entry name" value="Kinesin-like protein"/>
    <property type="match status" value="1"/>
</dbReference>
<evidence type="ECO:0000256" key="2">
    <source>
        <dbReference type="ARBA" id="ARBA00022490"/>
    </source>
</evidence>
<dbReference type="OMA" id="NWDTARM"/>
<dbReference type="InterPro" id="IPR019821">
    <property type="entry name" value="Kinesin_motor_CS"/>
</dbReference>
<dbReference type="PROSITE" id="PS50067">
    <property type="entry name" value="KINESIN_MOTOR_2"/>
    <property type="match status" value="1"/>
</dbReference>
<dbReference type="Pfam" id="PF22923">
    <property type="entry name" value="KIF2A-like_1st"/>
    <property type="match status" value="1"/>
</dbReference>
<dbReference type="GO" id="GO:0007018">
    <property type="term" value="P:microtubule-based movement"/>
    <property type="evidence" value="ECO:0007669"/>
    <property type="project" value="InterPro"/>
</dbReference>
<dbReference type="GO" id="GO:0007019">
    <property type="term" value="P:microtubule depolymerization"/>
    <property type="evidence" value="ECO:0007669"/>
    <property type="project" value="TreeGrafter"/>
</dbReference>
<dbReference type="CDD" id="cd01367">
    <property type="entry name" value="KISc_KIF2_like"/>
    <property type="match status" value="1"/>
</dbReference>
<feature type="compositionally biased region" description="Polar residues" evidence="16">
    <location>
        <begin position="624"/>
        <end position="637"/>
    </location>
</feature>
<dbReference type="Bgee" id="FBgn0076759">
    <property type="expression patterns" value="Expressed in male reproductive system and 2 other cell types or tissues"/>
</dbReference>
<dbReference type="GO" id="GO:0003777">
    <property type="term" value="F:microtubule motor activity"/>
    <property type="evidence" value="ECO:0007669"/>
    <property type="project" value="InterPro"/>
</dbReference>
<keyword evidence="4 15" id="KW-0493">Microtubule</keyword>
<name>A0A6I8UTJ5_DROPS</name>
<dbReference type="PRINTS" id="PR00380">
    <property type="entry name" value="KINESINHEAVY"/>
</dbReference>
<dbReference type="GO" id="GO:0051301">
    <property type="term" value="P:cell division"/>
    <property type="evidence" value="ECO:0007669"/>
    <property type="project" value="UniProtKB-KW"/>
</dbReference>
<keyword evidence="7" id="KW-0159">Chromosome partition</keyword>
<dbReference type="KEGG" id="dpo:4803725"/>
<evidence type="ECO:0000256" key="13">
    <source>
        <dbReference type="ARBA" id="ARBA00061030"/>
    </source>
</evidence>
<dbReference type="RefSeq" id="XP_001360398.2">
    <property type="nucleotide sequence ID" value="XM_001360361.4"/>
</dbReference>
<dbReference type="GO" id="GO:0005828">
    <property type="term" value="C:kinetochore microtubule"/>
    <property type="evidence" value="ECO:0007669"/>
    <property type="project" value="UniProtKB-ARBA"/>
</dbReference>
<dbReference type="Pfam" id="PF00225">
    <property type="entry name" value="Kinesin"/>
    <property type="match status" value="1"/>
</dbReference>
<feature type="region of interest" description="Disordered" evidence="16">
    <location>
        <begin position="112"/>
        <end position="138"/>
    </location>
</feature>
<keyword evidence="2" id="KW-0963">Cytoplasm</keyword>
<evidence type="ECO:0000256" key="12">
    <source>
        <dbReference type="ARBA" id="ARBA00023306"/>
    </source>
</evidence>
<gene>
    <name evidence="19" type="primary">Klp59C</name>
</gene>
<feature type="compositionally biased region" description="Basic and acidic residues" evidence="16">
    <location>
        <begin position="638"/>
        <end position="679"/>
    </location>
</feature>
<dbReference type="GeneID" id="4803725"/>
<evidence type="ECO:0000256" key="11">
    <source>
        <dbReference type="ARBA" id="ARBA00023212"/>
    </source>
</evidence>
<protein>
    <recommendedName>
        <fullName evidence="15">Kinesin-like protein</fullName>
    </recommendedName>
</protein>
<dbReference type="PANTHER" id="PTHR47971">
    <property type="entry name" value="KINESIN-RELATED PROTEIN 6"/>
    <property type="match status" value="1"/>
</dbReference>
<dbReference type="InterPro" id="IPR027640">
    <property type="entry name" value="Kinesin-like_fam"/>
</dbReference>
<feature type="compositionally biased region" description="Basic and acidic residues" evidence="16">
    <location>
        <begin position="687"/>
        <end position="700"/>
    </location>
</feature>